<dbReference type="Proteomes" id="UP000714275">
    <property type="component" value="Unassembled WGS sequence"/>
</dbReference>
<feature type="compositionally biased region" description="Basic residues" evidence="4">
    <location>
        <begin position="24"/>
        <end position="34"/>
    </location>
</feature>
<evidence type="ECO:0000313" key="6">
    <source>
        <dbReference type="EMBL" id="KAG1780387.1"/>
    </source>
</evidence>
<dbReference type="GO" id="GO:0008234">
    <property type="term" value="F:cysteine-type peptidase activity"/>
    <property type="evidence" value="ECO:0007669"/>
    <property type="project" value="InterPro"/>
</dbReference>
<evidence type="ECO:0000259" key="5">
    <source>
        <dbReference type="PROSITE" id="PS50600"/>
    </source>
</evidence>
<keyword evidence="3" id="KW-0378">Hydrolase</keyword>
<evidence type="ECO:0000313" key="7">
    <source>
        <dbReference type="Proteomes" id="UP000714275"/>
    </source>
</evidence>
<evidence type="ECO:0000256" key="3">
    <source>
        <dbReference type="ARBA" id="ARBA00022801"/>
    </source>
</evidence>
<dbReference type="InterPro" id="IPR038765">
    <property type="entry name" value="Papain-like_cys_pep_sf"/>
</dbReference>
<evidence type="ECO:0000256" key="1">
    <source>
        <dbReference type="ARBA" id="ARBA00005234"/>
    </source>
</evidence>
<dbReference type="EMBL" id="JABBWD010000009">
    <property type="protein sequence ID" value="KAG1780387.1"/>
    <property type="molecule type" value="Genomic_DNA"/>
</dbReference>
<comment type="similarity">
    <text evidence="1">Belongs to the peptidase C48 family.</text>
</comment>
<dbReference type="Gene3D" id="3.40.395.10">
    <property type="entry name" value="Adenoviral Proteinase, Chain A"/>
    <property type="match status" value="1"/>
</dbReference>
<evidence type="ECO:0000256" key="2">
    <source>
        <dbReference type="ARBA" id="ARBA00022670"/>
    </source>
</evidence>
<proteinExistence type="inferred from homology"/>
<reference evidence="6" key="1">
    <citation type="journal article" date="2020" name="New Phytol.">
        <title>Comparative genomics reveals dynamic genome evolution in host specialist ectomycorrhizal fungi.</title>
        <authorList>
            <person name="Lofgren L.A."/>
            <person name="Nguyen N.H."/>
            <person name="Vilgalys R."/>
            <person name="Ruytinx J."/>
            <person name="Liao H.L."/>
            <person name="Branco S."/>
            <person name="Kuo A."/>
            <person name="LaButti K."/>
            <person name="Lipzen A."/>
            <person name="Andreopoulos W."/>
            <person name="Pangilinan J."/>
            <person name="Riley R."/>
            <person name="Hundley H."/>
            <person name="Na H."/>
            <person name="Barry K."/>
            <person name="Grigoriev I.V."/>
            <person name="Stajich J.E."/>
            <person name="Kennedy P.G."/>
        </authorList>
    </citation>
    <scope>NUCLEOTIDE SEQUENCE</scope>
    <source>
        <strain evidence="6">DOB743</strain>
    </source>
</reference>
<protein>
    <recommendedName>
        <fullName evidence="5">Ubiquitin-like protease family profile domain-containing protein</fullName>
    </recommendedName>
</protein>
<dbReference type="PANTHER" id="PTHR33096">
    <property type="entry name" value="CXC2 DOMAIN-CONTAINING PROTEIN"/>
    <property type="match status" value="1"/>
</dbReference>
<dbReference type="Pfam" id="PF18758">
    <property type="entry name" value="KDZ"/>
    <property type="match status" value="1"/>
</dbReference>
<accession>A0A9P7A283</accession>
<feature type="region of interest" description="Disordered" evidence="4">
    <location>
        <begin position="1"/>
        <end position="35"/>
    </location>
</feature>
<dbReference type="InterPro" id="IPR040521">
    <property type="entry name" value="KDZ"/>
</dbReference>
<keyword evidence="7" id="KW-1185">Reference proteome</keyword>
<feature type="domain" description="Ubiquitin-like protease family profile" evidence="5">
    <location>
        <begin position="916"/>
        <end position="1066"/>
    </location>
</feature>
<dbReference type="GO" id="GO:0019783">
    <property type="term" value="F:ubiquitin-like protein peptidase activity"/>
    <property type="evidence" value="ECO:0007669"/>
    <property type="project" value="UniProtKB-ARBA"/>
</dbReference>
<feature type="region of interest" description="Disordered" evidence="4">
    <location>
        <begin position="89"/>
        <end position="117"/>
    </location>
</feature>
<sequence>MAPRTGSTRAAQPTSSGLGTHFTSPRKLRDKRKTQTLVDIPGHKTKHCHLLTKMASLLAGPAKPEETSPIQPEMQTDTVVLEEDTNDVWEDVPAPHNNNSPQPTSQSTPSHHTQPDITSTRLYDNWKTVIPTLVAVQLDYTAWTLGAPLERAPKVLSLCSSHTCAQKCTSITCLFFDYFISIDTMSCRCANLVQTLLFHGLFPTAPSQPCMAISVDLLIFYRSLFERSCDAVNALASSLNTHYIRRGYRITNTKGDIIQEPFRRSLGCAIQWFDVLQIEVERQLEAAIQTCRDRVEALRAAPEHPQPSSITGPKLSGEEKVPREHCASILIQHCPACFGGVKFGQDLDKGGDIHVATDGNFHHHHRRSAGDSPHFYNPSYFLSKAQVDAIGHRISRSRKSAPKLHISHMPNEAIDLCENSYEAADGKKQKAAMESFDNAGLMALICRHNIPLFFANIDTPGEQQKYSVALIDHLFSLLPESATIVTLYDVGCVLLQSLNQYDILPNSIIERLWFVTTAMHAYGHEWACQLVYNPRMTVGLGLSDGEGTERLWSRFVRLIGIQRSSSRQHRLWLIDWHAGAIRLEMRADLGEWVRRRLRRGVEDQGTAAQKILKECEVPRAIGSFFEWDKLDRAVGGSQQALGTKLHQQTCKAIAKRQPALMAALRKFNAYCERLEALYDPHCGIPLPTPLPMKLTDLRNDQSLMEDIWITPSTGEVPRWLDDQDVRDGIRAMLKRDRCIKEQQHLGMEADNLCRWFGDELSAIELAFLTSGNEHFLILLCQRKEHLQHVQTSDAVRVAQKLSGVSGGRPLQWINTFAIPYVIPTEDEETGPEVFPETDHTALQPEDAVLVDILTAGVAGGEDDDIETATNDPEAKLCWQSPKGITFDQTPLTEMGIIVPGTVNTRISAPCHGYPRQVFEPKDIALLASRTALLNDSCINGCTVLLYSETAQLSPTVERYAILSTHDLPRIQYNAPDDVLWRNMSWTCYWAKEVWIIPIHRPSDIGHWVLSLGKVILSLLSIARQCNHAVHINVDFDGWVARPLMTKAVQTNSFDCGVWVLAVIAATLHGYHCMALGEDDMHLFRHYLRTLVLRIPVF</sequence>
<dbReference type="PROSITE" id="PS50600">
    <property type="entry name" value="ULP_PROTEASE"/>
    <property type="match status" value="1"/>
</dbReference>
<name>A0A9P7A283_9AGAM</name>
<dbReference type="GO" id="GO:0006508">
    <property type="term" value="P:proteolysis"/>
    <property type="evidence" value="ECO:0007669"/>
    <property type="project" value="UniProtKB-KW"/>
</dbReference>
<comment type="caution">
    <text evidence="6">The sequence shown here is derived from an EMBL/GenBank/DDBJ whole genome shotgun (WGS) entry which is preliminary data.</text>
</comment>
<dbReference type="InterPro" id="IPR003653">
    <property type="entry name" value="Peptidase_C48_C"/>
</dbReference>
<feature type="compositionally biased region" description="Low complexity" evidence="4">
    <location>
        <begin position="95"/>
        <end position="112"/>
    </location>
</feature>
<organism evidence="6 7">
    <name type="scientific">Suillus placidus</name>
    <dbReference type="NCBI Taxonomy" id="48579"/>
    <lineage>
        <taxon>Eukaryota</taxon>
        <taxon>Fungi</taxon>
        <taxon>Dikarya</taxon>
        <taxon>Basidiomycota</taxon>
        <taxon>Agaricomycotina</taxon>
        <taxon>Agaricomycetes</taxon>
        <taxon>Agaricomycetidae</taxon>
        <taxon>Boletales</taxon>
        <taxon>Suillineae</taxon>
        <taxon>Suillaceae</taxon>
        <taxon>Suillus</taxon>
    </lineage>
</organism>
<gene>
    <name evidence="6" type="ORF">EV702DRAFT_1256061</name>
</gene>
<dbReference type="PANTHER" id="PTHR33096:SF1">
    <property type="entry name" value="CXC1-LIKE CYSTEINE CLUSTER ASSOCIATED WITH KDZ TRANSPOSASES DOMAIN-CONTAINING PROTEIN"/>
    <property type="match status" value="1"/>
</dbReference>
<feature type="compositionally biased region" description="Polar residues" evidence="4">
    <location>
        <begin position="1"/>
        <end position="23"/>
    </location>
</feature>
<evidence type="ECO:0000256" key="4">
    <source>
        <dbReference type="SAM" id="MobiDB-lite"/>
    </source>
</evidence>
<dbReference type="SUPFAM" id="SSF54001">
    <property type="entry name" value="Cysteine proteinases"/>
    <property type="match status" value="1"/>
</dbReference>
<dbReference type="OrthoDB" id="3253684at2759"/>
<keyword evidence="2" id="KW-0645">Protease</keyword>
<dbReference type="AlphaFoldDB" id="A0A9P7A283"/>